<dbReference type="Proteomes" id="UP000784294">
    <property type="component" value="Unassembled WGS sequence"/>
</dbReference>
<evidence type="ECO:0000313" key="2">
    <source>
        <dbReference type="Proteomes" id="UP000784294"/>
    </source>
</evidence>
<reference evidence="1" key="1">
    <citation type="submission" date="2018-11" db="EMBL/GenBank/DDBJ databases">
        <authorList>
            <consortium name="Pathogen Informatics"/>
        </authorList>
    </citation>
    <scope>NUCLEOTIDE SEQUENCE</scope>
</reference>
<gene>
    <name evidence="1" type="ORF">PXEA_LOCUS3892</name>
</gene>
<accession>A0A448WFE5</accession>
<proteinExistence type="predicted"/>
<organism evidence="1 2">
    <name type="scientific">Protopolystoma xenopodis</name>
    <dbReference type="NCBI Taxonomy" id="117903"/>
    <lineage>
        <taxon>Eukaryota</taxon>
        <taxon>Metazoa</taxon>
        <taxon>Spiralia</taxon>
        <taxon>Lophotrochozoa</taxon>
        <taxon>Platyhelminthes</taxon>
        <taxon>Monogenea</taxon>
        <taxon>Polyopisthocotylea</taxon>
        <taxon>Polystomatidea</taxon>
        <taxon>Polystomatidae</taxon>
        <taxon>Protopolystoma</taxon>
    </lineage>
</organism>
<comment type="caution">
    <text evidence="1">The sequence shown here is derived from an EMBL/GenBank/DDBJ whole genome shotgun (WGS) entry which is preliminary data.</text>
</comment>
<dbReference type="EMBL" id="CAAALY010009047">
    <property type="protein sequence ID" value="VEL10452.1"/>
    <property type="molecule type" value="Genomic_DNA"/>
</dbReference>
<name>A0A448WFE5_9PLAT</name>
<evidence type="ECO:0000313" key="1">
    <source>
        <dbReference type="EMBL" id="VEL10452.1"/>
    </source>
</evidence>
<keyword evidence="2" id="KW-1185">Reference proteome</keyword>
<sequence>MHAAGKGLDELDLAHHWPDRLRVVLLGDEVRRPDCPVSQTHTLSAQPPLAIGPDSDDLVGFLAHTTDRYCETGGVGRRYEFAWPCTPGFGLESRFKQYSVAGRPTQPCRHHNSTDGVEKTSRVARIDAVAWRDQMPRGD</sequence>
<protein>
    <submittedName>
        <fullName evidence="1">Uncharacterized protein</fullName>
    </submittedName>
</protein>
<dbReference type="AlphaFoldDB" id="A0A448WFE5"/>